<dbReference type="InterPro" id="IPR051705">
    <property type="entry name" value="Gsp_Synthetase/Amidase"/>
</dbReference>
<protein>
    <submittedName>
        <fullName evidence="3">CHAP domain-containing protein</fullName>
    </submittedName>
</protein>
<accession>A0A6M0K5M8</accession>
<gene>
    <name evidence="3" type="ORF">G3446_24695</name>
</gene>
<evidence type="ECO:0000313" key="3">
    <source>
        <dbReference type="EMBL" id="NEV65020.1"/>
    </source>
</evidence>
<dbReference type="Proteomes" id="UP000483379">
    <property type="component" value="Unassembled WGS sequence"/>
</dbReference>
<dbReference type="GO" id="GO:0016874">
    <property type="term" value="F:ligase activity"/>
    <property type="evidence" value="ECO:0007669"/>
    <property type="project" value="TreeGrafter"/>
</dbReference>
<comment type="caution">
    <text evidence="3">The sequence shown here is derived from an EMBL/GenBank/DDBJ whole genome shotgun (WGS) entry which is preliminary data.</text>
</comment>
<dbReference type="Gene3D" id="3.90.1720.10">
    <property type="entry name" value="endopeptidase domain like (from Nostoc punctiforme)"/>
    <property type="match status" value="1"/>
</dbReference>
<evidence type="ECO:0000259" key="2">
    <source>
        <dbReference type="PROSITE" id="PS50911"/>
    </source>
</evidence>
<dbReference type="PROSITE" id="PS50911">
    <property type="entry name" value="CHAP"/>
    <property type="match status" value="1"/>
</dbReference>
<dbReference type="EMBL" id="JAAIJQ010000136">
    <property type="protein sequence ID" value="NEV65020.1"/>
    <property type="molecule type" value="Genomic_DNA"/>
</dbReference>
<evidence type="ECO:0000256" key="1">
    <source>
        <dbReference type="SAM" id="SignalP"/>
    </source>
</evidence>
<name>A0A6M0K5M8_9GAMM</name>
<keyword evidence="1" id="KW-0732">Signal</keyword>
<keyword evidence="4" id="KW-1185">Reference proteome</keyword>
<dbReference type="Pfam" id="PF05257">
    <property type="entry name" value="CHAP"/>
    <property type="match status" value="1"/>
</dbReference>
<organism evidence="3 4">
    <name type="scientific">Thiorhodococcus minor</name>
    <dbReference type="NCBI Taxonomy" id="57489"/>
    <lineage>
        <taxon>Bacteria</taxon>
        <taxon>Pseudomonadati</taxon>
        <taxon>Pseudomonadota</taxon>
        <taxon>Gammaproteobacteria</taxon>
        <taxon>Chromatiales</taxon>
        <taxon>Chromatiaceae</taxon>
        <taxon>Thiorhodococcus</taxon>
    </lineage>
</organism>
<reference evidence="3 4" key="1">
    <citation type="submission" date="2020-02" db="EMBL/GenBank/DDBJ databases">
        <title>Genome sequences of Thiorhodococcus mannitoliphagus and Thiorhodococcus minor, purple sulfur photosynthetic bacteria in the gammaproteobacterial family, Chromatiaceae.</title>
        <authorList>
            <person name="Aviles F.A."/>
            <person name="Meyer T.E."/>
            <person name="Kyndt J.A."/>
        </authorList>
    </citation>
    <scope>NUCLEOTIDE SEQUENCE [LARGE SCALE GENOMIC DNA]</scope>
    <source>
        <strain evidence="3 4">DSM 11518</strain>
    </source>
</reference>
<dbReference type="InterPro" id="IPR038765">
    <property type="entry name" value="Papain-like_cys_pep_sf"/>
</dbReference>
<sequence>MLTALALSAVLASGPASADSTPTSRQVGLAAAALVGLPPHTDGADLGQRPPPPGPLERLKRMRAAKQACDGPCETPFGARIGIADGVEARSNCTSTCLRLDFSFVDPSSGEIRVAKKSPDPERLEYAGVTYQCVEYARRWWIRNLSLTFGDVPTAADIFDLTQGLRLPGREPVPLGRSLNGAGKRAPKRGDLVIYGPDPTDPEWRFGHVAVVVGVNPGQGWVELAEENYDNRRWRNPQAYARRIRLFAVGGRYTLIDVEPGRTQSPDGGRILGWVYPLDER</sequence>
<proteinExistence type="predicted"/>
<dbReference type="AlphaFoldDB" id="A0A6M0K5M8"/>
<evidence type="ECO:0000313" key="4">
    <source>
        <dbReference type="Proteomes" id="UP000483379"/>
    </source>
</evidence>
<feature type="domain" description="Peptidase C51" evidence="2">
    <location>
        <begin position="108"/>
        <end position="257"/>
    </location>
</feature>
<feature type="chain" id="PRO_5026865554" evidence="1">
    <location>
        <begin position="19"/>
        <end position="281"/>
    </location>
</feature>
<dbReference type="SUPFAM" id="SSF54001">
    <property type="entry name" value="Cysteine proteinases"/>
    <property type="match status" value="1"/>
</dbReference>
<dbReference type="InterPro" id="IPR007921">
    <property type="entry name" value="CHAP_dom"/>
</dbReference>
<dbReference type="PANTHER" id="PTHR30094:SF0">
    <property type="entry name" value="BIFUNCTIONAL GLUTATHIONYLSPERMIDINE SYNTHETASE_AMIDASE-RELATED"/>
    <property type="match status" value="1"/>
</dbReference>
<feature type="signal peptide" evidence="1">
    <location>
        <begin position="1"/>
        <end position="18"/>
    </location>
</feature>
<dbReference type="PANTHER" id="PTHR30094">
    <property type="entry name" value="BIFUNCTIONAL GLUTATHIONYLSPERMIDINE SYNTHETASE/AMIDASE-RELATED"/>
    <property type="match status" value="1"/>
</dbReference>